<dbReference type="SUPFAM" id="SSF46689">
    <property type="entry name" value="Homeodomain-like"/>
    <property type="match status" value="2"/>
</dbReference>
<name>A0A2N8KZX9_9BURK</name>
<evidence type="ECO:0000313" key="5">
    <source>
        <dbReference type="EMBL" id="PND39010.1"/>
    </source>
</evidence>
<dbReference type="InterPro" id="IPR018060">
    <property type="entry name" value="HTH_AraC"/>
</dbReference>
<dbReference type="InterPro" id="IPR050204">
    <property type="entry name" value="AraC_XylS_family_regulators"/>
</dbReference>
<proteinExistence type="predicted"/>
<evidence type="ECO:0000313" key="6">
    <source>
        <dbReference type="Proteomes" id="UP000235916"/>
    </source>
</evidence>
<keyword evidence="1" id="KW-0805">Transcription regulation</keyword>
<keyword evidence="6" id="KW-1185">Reference proteome</keyword>
<accession>A0A2N8KZX9</accession>
<organism evidence="5 6">
    <name type="scientific">Kinneretia aquatilis</name>
    <dbReference type="NCBI Taxonomy" id="2070761"/>
    <lineage>
        <taxon>Bacteria</taxon>
        <taxon>Pseudomonadati</taxon>
        <taxon>Pseudomonadota</taxon>
        <taxon>Betaproteobacteria</taxon>
        <taxon>Burkholderiales</taxon>
        <taxon>Sphaerotilaceae</taxon>
        <taxon>Roseateles</taxon>
    </lineage>
</organism>
<dbReference type="PROSITE" id="PS01124">
    <property type="entry name" value="HTH_ARAC_FAMILY_2"/>
    <property type="match status" value="1"/>
</dbReference>
<keyword evidence="2" id="KW-0238">DNA-binding</keyword>
<evidence type="ECO:0000259" key="4">
    <source>
        <dbReference type="PROSITE" id="PS01124"/>
    </source>
</evidence>
<sequence length="318" mass="34453">MSTASAPPSPAASAAPAPQVFAVLSQSRAQLERQADLGGALRLAQWRNREDHTGYERPGHHTLSVYLHGGQDVRVVGERSPQDAPHGEPGTFCILPAEHESQWQIAGPLRFVHLYLSDSAWAQRIVRLLDAEPRAYTLAPRIFGQDPALARWGRKVSALDWGDTAQRLQAHELSEAALDHLVLMAAQPHARERALHLAKGGLAPAARRRVLDQIEAQLAAGQTEGLSLAELAAEANLSEFHFARMFRHSLGCSVHGWISQRRSARALALLRERPSLSLAQVAAHCGYASASHLSRSLRVDLGATAGEWRRAAPAASSA</sequence>
<dbReference type="OrthoDB" id="9816344at2"/>
<dbReference type="GO" id="GO:0003700">
    <property type="term" value="F:DNA-binding transcription factor activity"/>
    <property type="evidence" value="ECO:0007669"/>
    <property type="project" value="InterPro"/>
</dbReference>
<gene>
    <name evidence="5" type="ORF">C1O66_16735</name>
</gene>
<dbReference type="Gene3D" id="1.10.10.60">
    <property type="entry name" value="Homeodomain-like"/>
    <property type="match status" value="1"/>
</dbReference>
<dbReference type="AlphaFoldDB" id="A0A2N8KZX9"/>
<protein>
    <submittedName>
        <fullName evidence="5">AraC family transcriptional regulator</fullName>
    </submittedName>
</protein>
<dbReference type="PANTHER" id="PTHR46796:SF6">
    <property type="entry name" value="ARAC SUBFAMILY"/>
    <property type="match status" value="1"/>
</dbReference>
<dbReference type="Proteomes" id="UP000235916">
    <property type="component" value="Unassembled WGS sequence"/>
</dbReference>
<dbReference type="GO" id="GO:0043565">
    <property type="term" value="F:sequence-specific DNA binding"/>
    <property type="evidence" value="ECO:0007669"/>
    <property type="project" value="InterPro"/>
</dbReference>
<evidence type="ECO:0000256" key="1">
    <source>
        <dbReference type="ARBA" id="ARBA00023015"/>
    </source>
</evidence>
<keyword evidence="3" id="KW-0804">Transcription</keyword>
<dbReference type="SMART" id="SM00342">
    <property type="entry name" value="HTH_ARAC"/>
    <property type="match status" value="1"/>
</dbReference>
<dbReference type="EMBL" id="POSP01000003">
    <property type="protein sequence ID" value="PND39010.1"/>
    <property type="molecule type" value="Genomic_DNA"/>
</dbReference>
<comment type="caution">
    <text evidence="5">The sequence shown here is derived from an EMBL/GenBank/DDBJ whole genome shotgun (WGS) entry which is preliminary data.</text>
</comment>
<evidence type="ECO:0000256" key="3">
    <source>
        <dbReference type="ARBA" id="ARBA00023163"/>
    </source>
</evidence>
<reference evidence="5 6" key="1">
    <citation type="submission" date="2018-01" db="EMBL/GenBank/DDBJ databases">
        <title>Draft genome sequence of Paucibacter aquatile CR182 isolated from freshwater of the Nakdong River.</title>
        <authorList>
            <person name="Choi A."/>
            <person name="Chung E.J."/>
        </authorList>
    </citation>
    <scope>NUCLEOTIDE SEQUENCE [LARGE SCALE GENOMIC DNA]</scope>
    <source>
        <strain evidence="5 6">CR182</strain>
    </source>
</reference>
<evidence type="ECO:0000256" key="2">
    <source>
        <dbReference type="ARBA" id="ARBA00023125"/>
    </source>
</evidence>
<feature type="domain" description="HTH araC/xylS-type" evidence="4">
    <location>
        <begin position="208"/>
        <end position="311"/>
    </location>
</feature>
<dbReference type="InterPro" id="IPR009057">
    <property type="entry name" value="Homeodomain-like_sf"/>
</dbReference>
<dbReference type="RefSeq" id="WP_102768927.1">
    <property type="nucleotide sequence ID" value="NZ_POSP01000003.1"/>
</dbReference>
<dbReference type="PANTHER" id="PTHR46796">
    <property type="entry name" value="HTH-TYPE TRANSCRIPTIONAL ACTIVATOR RHAS-RELATED"/>
    <property type="match status" value="1"/>
</dbReference>
<dbReference type="Pfam" id="PF12833">
    <property type="entry name" value="HTH_18"/>
    <property type="match status" value="1"/>
</dbReference>